<dbReference type="InterPro" id="IPR022081">
    <property type="entry name" value="DUF3631"/>
</dbReference>
<organism evidence="2 3">
    <name type="scientific">Segniliparus rotundus (strain ATCC BAA-972 / CDC 1076 / CIP 108378 / DSM 44985 / JCM 13578)</name>
    <dbReference type="NCBI Taxonomy" id="640132"/>
    <lineage>
        <taxon>Bacteria</taxon>
        <taxon>Bacillati</taxon>
        <taxon>Actinomycetota</taxon>
        <taxon>Actinomycetes</taxon>
        <taxon>Mycobacteriales</taxon>
        <taxon>Segniliparaceae</taxon>
        <taxon>Segniliparus</taxon>
    </lineage>
</organism>
<dbReference type="KEGG" id="srt:Srot_1415"/>
<evidence type="ECO:0000313" key="3">
    <source>
        <dbReference type="Proteomes" id="UP000002247"/>
    </source>
</evidence>
<dbReference type="Proteomes" id="UP000002247">
    <property type="component" value="Chromosome"/>
</dbReference>
<feature type="domain" description="DUF3631" evidence="1">
    <location>
        <begin position="195"/>
        <end position="368"/>
    </location>
</feature>
<keyword evidence="3" id="KW-1185">Reference proteome</keyword>
<accession>D6Z7E9</accession>
<dbReference type="EMBL" id="CP001958">
    <property type="protein sequence ID" value="ADG97879.1"/>
    <property type="molecule type" value="Genomic_DNA"/>
</dbReference>
<dbReference type="Pfam" id="PF12307">
    <property type="entry name" value="DUF3631"/>
    <property type="match status" value="1"/>
</dbReference>
<name>D6Z7E9_SEGRD</name>
<evidence type="ECO:0000313" key="2">
    <source>
        <dbReference type="EMBL" id="ADG97879.1"/>
    </source>
</evidence>
<dbReference type="HOGENOM" id="CLU_041012_1_0_11"/>
<sequence length="373" mass="40633">MNGQSEEVGGAHIAPPTGVSELIDGAALLDEVLGELKRFVVFPSEAAAVAVALWIVASHVLPAFEHAPRLVVNSPEKRCGKTRLLDLIAALCHRPVSSADATASAIFRVIGKNQEHPPTLIIDEADTKFGTKRAAEANEDLRRLINAGYERGRPALRCDGPQNDPREFPTFAMVAMGGIGKMPETITDRAVNITMARRKPGEEVASFRSRRDGPPLGLLRDRIAVWAAQHVEALTGADPETPVEDRAADTWYPMIAVADEAAGRWPELARSACRDLCEQAAKDDEASSIRILLLKDIRDVFSKAGADFLPSAVLVRHLRAVPESPWDEDDLTYHRLAKHLEYHNIESGSNGKARGYRRAAFAAAFESYLAPAQ</sequence>
<gene>
    <name evidence="2" type="ordered locus">Srot_1415</name>
</gene>
<dbReference type="RefSeq" id="WP_013138333.1">
    <property type="nucleotide sequence ID" value="NC_014168.1"/>
</dbReference>
<dbReference type="OrthoDB" id="3261135at2"/>
<protein>
    <submittedName>
        <fullName evidence="2">Putative phiRv2 prophage protein</fullName>
    </submittedName>
</protein>
<dbReference type="STRING" id="640132.Srot_1415"/>
<dbReference type="eggNOG" id="COG0464">
    <property type="taxonomic scope" value="Bacteria"/>
</dbReference>
<dbReference type="AlphaFoldDB" id="D6Z7E9"/>
<reference evidence="2 3" key="1">
    <citation type="journal article" date="2010" name="Stand. Genomic Sci.">
        <title>Complete genome sequence of Segniliparus rotundus type strain (CDC 1076).</title>
        <authorList>
            <person name="Sikorski J."/>
            <person name="Lapidus A."/>
            <person name="Copeland A."/>
            <person name="Misra M."/>
            <person name="Glavina Del Rio T."/>
            <person name="Nolan M."/>
            <person name="Lucas S."/>
            <person name="Chen F."/>
            <person name="Tice H."/>
            <person name="Cheng J.F."/>
            <person name="Jando M."/>
            <person name="Schneider S."/>
            <person name="Bruce D."/>
            <person name="Goodwin L."/>
            <person name="Pitluck S."/>
            <person name="Liolios K."/>
            <person name="Mikhailova N."/>
            <person name="Pati A."/>
            <person name="Ivanova N."/>
            <person name="Mavromatis K."/>
            <person name="Chen A."/>
            <person name="Palaniappan K."/>
            <person name="Chertkov O."/>
            <person name="Land M."/>
            <person name="Hauser L."/>
            <person name="Chang Y.J."/>
            <person name="Jeffries C.D."/>
            <person name="Brettin T."/>
            <person name="Detter J.C."/>
            <person name="Han C."/>
            <person name="Rohde M."/>
            <person name="Goker M."/>
            <person name="Bristow J."/>
            <person name="Eisen J.A."/>
            <person name="Markowitz V."/>
            <person name="Hugenholtz P."/>
            <person name="Kyrpides N.C."/>
            <person name="Klenk H.P."/>
        </authorList>
    </citation>
    <scope>NUCLEOTIDE SEQUENCE [LARGE SCALE GENOMIC DNA]</scope>
    <source>
        <strain evidence="3">ATCC BAA-972 / CDC 1076 / CIP 108378 / DSM 44985 / JCM 13578</strain>
    </source>
</reference>
<evidence type="ECO:0000259" key="1">
    <source>
        <dbReference type="Pfam" id="PF12307"/>
    </source>
</evidence>
<proteinExistence type="predicted"/>